<dbReference type="Proteomes" id="UP001630127">
    <property type="component" value="Unassembled WGS sequence"/>
</dbReference>
<feature type="compositionally biased region" description="Low complexity" evidence="11">
    <location>
        <begin position="207"/>
        <end position="225"/>
    </location>
</feature>
<evidence type="ECO:0000256" key="9">
    <source>
        <dbReference type="PROSITE-ProRule" id="PRU00108"/>
    </source>
</evidence>
<keyword evidence="7 9" id="KW-0539">Nucleus</keyword>
<dbReference type="Gene3D" id="1.10.10.60">
    <property type="entry name" value="Homeodomain-like"/>
    <property type="match status" value="1"/>
</dbReference>
<keyword evidence="2" id="KW-0217">Developmental protein</keyword>
<evidence type="ECO:0000256" key="3">
    <source>
        <dbReference type="ARBA" id="ARBA00023015"/>
    </source>
</evidence>
<feature type="DNA-binding region" description="Homeobox" evidence="9">
    <location>
        <begin position="4"/>
        <end position="68"/>
    </location>
</feature>
<evidence type="ECO:0000256" key="1">
    <source>
        <dbReference type="ARBA" id="ARBA00004123"/>
    </source>
</evidence>
<sequence length="225" mass="25691">MSPPNSTRWCPTPEQLMILEEMYRGGIRTPNASQIQKITARLSFYGKIEGKNVFYWFQNHKARERQKLRRKLSKQIYQQQLLQEQLYLHQYHNYQENNFLGSNDSPSSALHQLSLHKSADFLHQGGVQVDGAPAQMTNCVWNRDPPRMYEMQNTSLMTSYGDNCTVMTMMRDVGPTLNPSCCFSNRPLKTLELFPISSPNVKDLQGTTSKPSAIFSSSTSPTSNS</sequence>
<dbReference type="EMBL" id="JBJUIK010000009">
    <property type="protein sequence ID" value="KAL3518287.1"/>
    <property type="molecule type" value="Genomic_DNA"/>
</dbReference>
<dbReference type="SUPFAM" id="SSF46689">
    <property type="entry name" value="Homeodomain-like"/>
    <property type="match status" value="1"/>
</dbReference>
<dbReference type="PANTHER" id="PTHR45940">
    <property type="entry name" value="WUSCHEL-RELATED HOMEOBOX 1-RELATED"/>
    <property type="match status" value="1"/>
</dbReference>
<dbReference type="GO" id="GO:0003677">
    <property type="term" value="F:DNA binding"/>
    <property type="evidence" value="ECO:0007669"/>
    <property type="project" value="UniProtKB-UniRule"/>
</dbReference>
<dbReference type="GO" id="GO:0099402">
    <property type="term" value="P:plant organ development"/>
    <property type="evidence" value="ECO:0007669"/>
    <property type="project" value="UniProtKB-ARBA"/>
</dbReference>
<keyword evidence="14" id="KW-1185">Reference proteome</keyword>
<comment type="similarity">
    <text evidence="8">Belongs to the WUS homeobox family.</text>
</comment>
<evidence type="ECO:0000256" key="6">
    <source>
        <dbReference type="ARBA" id="ARBA00023163"/>
    </source>
</evidence>
<comment type="caution">
    <text evidence="13">The sequence shown here is derived from an EMBL/GenBank/DDBJ whole genome shotgun (WGS) entry which is preliminary data.</text>
</comment>
<organism evidence="13 14">
    <name type="scientific">Cinchona calisaya</name>
    <dbReference type="NCBI Taxonomy" id="153742"/>
    <lineage>
        <taxon>Eukaryota</taxon>
        <taxon>Viridiplantae</taxon>
        <taxon>Streptophyta</taxon>
        <taxon>Embryophyta</taxon>
        <taxon>Tracheophyta</taxon>
        <taxon>Spermatophyta</taxon>
        <taxon>Magnoliopsida</taxon>
        <taxon>eudicotyledons</taxon>
        <taxon>Gunneridae</taxon>
        <taxon>Pentapetalae</taxon>
        <taxon>asterids</taxon>
        <taxon>lamiids</taxon>
        <taxon>Gentianales</taxon>
        <taxon>Rubiaceae</taxon>
        <taxon>Cinchonoideae</taxon>
        <taxon>Cinchoneae</taxon>
        <taxon>Cinchona</taxon>
    </lineage>
</organism>
<evidence type="ECO:0000313" key="13">
    <source>
        <dbReference type="EMBL" id="KAL3518287.1"/>
    </source>
</evidence>
<evidence type="ECO:0000256" key="8">
    <source>
        <dbReference type="ARBA" id="ARBA00024040"/>
    </source>
</evidence>
<dbReference type="GO" id="GO:0005634">
    <property type="term" value="C:nucleus"/>
    <property type="evidence" value="ECO:0007669"/>
    <property type="project" value="UniProtKB-SubCell"/>
</dbReference>
<keyword evidence="3" id="KW-0805">Transcription regulation</keyword>
<dbReference type="InterPro" id="IPR001356">
    <property type="entry name" value="HD"/>
</dbReference>
<dbReference type="PROSITE" id="PS50071">
    <property type="entry name" value="HOMEOBOX_2"/>
    <property type="match status" value="1"/>
</dbReference>
<comment type="subcellular location">
    <subcellularLocation>
        <location evidence="1 9 10">Nucleus</location>
    </subcellularLocation>
</comment>
<evidence type="ECO:0000313" key="14">
    <source>
        <dbReference type="Proteomes" id="UP001630127"/>
    </source>
</evidence>
<evidence type="ECO:0000256" key="4">
    <source>
        <dbReference type="ARBA" id="ARBA00023125"/>
    </source>
</evidence>
<evidence type="ECO:0000256" key="10">
    <source>
        <dbReference type="RuleBase" id="RU000682"/>
    </source>
</evidence>
<feature type="region of interest" description="Disordered" evidence="11">
    <location>
        <begin position="202"/>
        <end position="225"/>
    </location>
</feature>
<dbReference type="PANTHER" id="PTHR45940:SF42">
    <property type="entry name" value="WUSCHEL-RELATED HOMEOBOX 3"/>
    <property type="match status" value="1"/>
</dbReference>
<keyword evidence="4 9" id="KW-0238">DNA-binding</keyword>
<evidence type="ECO:0000256" key="7">
    <source>
        <dbReference type="ARBA" id="ARBA00023242"/>
    </source>
</evidence>
<dbReference type="SMART" id="SM00389">
    <property type="entry name" value="HOX"/>
    <property type="match status" value="1"/>
</dbReference>
<dbReference type="FunFam" id="1.10.10.60:FF:000146">
    <property type="entry name" value="WUSCHEL-related homeobox 4"/>
    <property type="match status" value="1"/>
</dbReference>
<keyword evidence="5 9" id="KW-0371">Homeobox</keyword>
<gene>
    <name evidence="13" type="ORF">ACH5RR_020876</name>
</gene>
<evidence type="ECO:0000256" key="11">
    <source>
        <dbReference type="SAM" id="MobiDB-lite"/>
    </source>
</evidence>
<evidence type="ECO:0000259" key="12">
    <source>
        <dbReference type="PROSITE" id="PS50071"/>
    </source>
</evidence>
<accession>A0ABD2ZIP2</accession>
<proteinExistence type="inferred from homology"/>
<dbReference type="InterPro" id="IPR044555">
    <property type="entry name" value="WUSCHEL-like"/>
</dbReference>
<dbReference type="AlphaFoldDB" id="A0ABD2ZIP2"/>
<dbReference type="InterPro" id="IPR009057">
    <property type="entry name" value="Homeodomain-like_sf"/>
</dbReference>
<feature type="domain" description="Homeobox" evidence="12">
    <location>
        <begin position="2"/>
        <end position="67"/>
    </location>
</feature>
<reference evidence="13 14" key="1">
    <citation type="submission" date="2024-11" db="EMBL/GenBank/DDBJ databases">
        <title>A near-complete genome assembly of Cinchona calisaya.</title>
        <authorList>
            <person name="Lian D.C."/>
            <person name="Zhao X.W."/>
            <person name="Wei L."/>
        </authorList>
    </citation>
    <scope>NUCLEOTIDE SEQUENCE [LARGE SCALE GENOMIC DNA]</scope>
    <source>
        <tissue evidence="13">Nenye</tissue>
    </source>
</reference>
<dbReference type="Pfam" id="PF00046">
    <property type="entry name" value="Homeodomain"/>
    <property type="match status" value="1"/>
</dbReference>
<evidence type="ECO:0000256" key="2">
    <source>
        <dbReference type="ARBA" id="ARBA00022473"/>
    </source>
</evidence>
<evidence type="ECO:0000256" key="5">
    <source>
        <dbReference type="ARBA" id="ARBA00023155"/>
    </source>
</evidence>
<protein>
    <recommendedName>
        <fullName evidence="12">Homeobox domain-containing protein</fullName>
    </recommendedName>
</protein>
<dbReference type="CDD" id="cd00086">
    <property type="entry name" value="homeodomain"/>
    <property type="match status" value="1"/>
</dbReference>
<keyword evidence="6" id="KW-0804">Transcription</keyword>
<name>A0ABD2ZIP2_9GENT</name>